<organism evidence="1">
    <name type="scientific">Rhipicephalus zambeziensis</name>
    <dbReference type="NCBI Taxonomy" id="60191"/>
    <lineage>
        <taxon>Eukaryota</taxon>
        <taxon>Metazoa</taxon>
        <taxon>Ecdysozoa</taxon>
        <taxon>Arthropoda</taxon>
        <taxon>Chelicerata</taxon>
        <taxon>Arachnida</taxon>
        <taxon>Acari</taxon>
        <taxon>Parasitiformes</taxon>
        <taxon>Ixodida</taxon>
        <taxon>Ixodoidea</taxon>
        <taxon>Ixodidae</taxon>
        <taxon>Rhipicephalinae</taxon>
        <taxon>Rhipicephalus</taxon>
        <taxon>Rhipicephalus</taxon>
    </lineage>
</organism>
<sequence length="118" mass="13512">MQAKYYCTECHRDLASSFQRQPLVLSANYVVEGRTPSLASHNQRLLYLQCQCKRSLLNGSRRSALVQGVVVMRRCIMGRAACVTRASERFPRTCDRRVFPLQYQVSVRFVPSSSFFVA</sequence>
<dbReference type="AlphaFoldDB" id="A0A224Y7A6"/>
<accession>A0A224Y7A6</accession>
<reference evidence="1" key="1">
    <citation type="journal article" date="2017" name="Parasit. Vectors">
        <title>Sialotranscriptomics of Rhipicephalus zambeziensis reveals intricate expression profiles of secretory proteins and suggests tight temporal transcriptional regulation during blood-feeding.</title>
        <authorList>
            <person name="de Castro M.H."/>
            <person name="de Klerk D."/>
            <person name="Pienaar R."/>
            <person name="Rees D.J.G."/>
            <person name="Mans B.J."/>
        </authorList>
    </citation>
    <scope>NUCLEOTIDE SEQUENCE</scope>
    <source>
        <tissue evidence="1">Salivary glands</tissue>
    </source>
</reference>
<name>A0A224Y7A6_9ACAR</name>
<dbReference type="EMBL" id="GFPF01002320">
    <property type="protein sequence ID" value="MAA13466.1"/>
    <property type="molecule type" value="Transcribed_RNA"/>
</dbReference>
<protein>
    <submittedName>
        <fullName evidence="1">Uncharacterized protein</fullName>
    </submittedName>
</protein>
<proteinExistence type="predicted"/>
<evidence type="ECO:0000313" key="1">
    <source>
        <dbReference type="EMBL" id="MAA13466.1"/>
    </source>
</evidence>